<dbReference type="Pfam" id="PF00931">
    <property type="entry name" value="NB-ARC"/>
    <property type="match status" value="1"/>
</dbReference>
<evidence type="ECO:0000259" key="2">
    <source>
        <dbReference type="Pfam" id="PF00931"/>
    </source>
</evidence>
<dbReference type="InterPro" id="IPR002182">
    <property type="entry name" value="NB-ARC"/>
</dbReference>
<proteinExistence type="predicted"/>
<gene>
    <name evidence="3" type="ORF">PA905_08740</name>
</gene>
<feature type="region of interest" description="Disordered" evidence="1">
    <location>
        <begin position="102"/>
        <end position="123"/>
    </location>
</feature>
<dbReference type="Proteomes" id="UP000299794">
    <property type="component" value="Unassembled WGS sequence"/>
</dbReference>
<protein>
    <submittedName>
        <fullName evidence="3">Kinesin light chain</fullName>
    </submittedName>
</protein>
<feature type="compositionally biased region" description="Polar residues" evidence="1">
    <location>
        <begin position="102"/>
        <end position="116"/>
    </location>
</feature>
<dbReference type="InterPro" id="IPR027417">
    <property type="entry name" value="P-loop_NTPase"/>
</dbReference>
<evidence type="ECO:0000313" key="4">
    <source>
        <dbReference type="Proteomes" id="UP000299794"/>
    </source>
</evidence>
<dbReference type="SUPFAM" id="SSF52540">
    <property type="entry name" value="P-loop containing nucleoside triphosphate hydrolases"/>
    <property type="match status" value="1"/>
</dbReference>
<dbReference type="PRINTS" id="PR00364">
    <property type="entry name" value="DISEASERSIST"/>
</dbReference>
<feature type="domain" description="NB-ARC" evidence="2">
    <location>
        <begin position="160"/>
        <end position="296"/>
    </location>
</feature>
<evidence type="ECO:0000313" key="3">
    <source>
        <dbReference type="EMBL" id="GDZ93039.1"/>
    </source>
</evidence>
<sequence>MDWDKAKWNEFLDSIANIYQLTESQKQAFIARFKRDNLETNETDVVPDYSSINTFKKQLGEVYKKFSKDRADLNGPTKGKFEILKGLLEEKYLKYINSGVDSGQTQNAVPETISKTDNPETEDENNVESLVTTDHLPPPRNNCFNLGIKDQKYFVGRDAALAELHDLLQERGKVAVCAVSGMGGIGKTELMLQYAKQYQQQYPKGLCWVTAKAEQDIATQIIVFTQEYFTPFQPNTQLPPASQVRQCWRQWLEQPPDGKMLLMIDDVSDPDYQNKIEPYLPQNLQQISVLLTTRWKFGSDFGVLPLDVLNPKDALNLLELRLGKDRINEQLADAKWLCEWLEYLPLGLELVSHYLEELTDLSIAEILFELNQRGLKHDAMRRENNQPWTFTAERGVAAAFDLSWERLDPPGQHLGLLLSLLAPTEIPWELVENTEVNYCQNREIPFNRNQLRQSRRSLRRLHLMKDSRNTVSLHQLIRQFFKEKMEVYNVN</sequence>
<dbReference type="PANTHER" id="PTHR47691:SF3">
    <property type="entry name" value="HTH-TYPE TRANSCRIPTIONAL REGULATOR RV0890C-RELATED"/>
    <property type="match status" value="1"/>
</dbReference>
<dbReference type="RefSeq" id="WP_052331018.1">
    <property type="nucleotide sequence ID" value="NZ_BJCD01000031.1"/>
</dbReference>
<reference evidence="4" key="1">
    <citation type="submission" date="2019-02" db="EMBL/GenBank/DDBJ databases">
        <title>Draft genome sequence of Planktothrix agardhii NIES-905.</title>
        <authorList>
            <person name="Yamaguchi H."/>
            <person name="Suzuki S."/>
            <person name="Kawachi M."/>
        </authorList>
    </citation>
    <scope>NUCLEOTIDE SEQUENCE [LARGE SCALE GENOMIC DNA]</scope>
    <source>
        <strain evidence="4">CCAP 1459/11A</strain>
    </source>
</reference>
<dbReference type="PANTHER" id="PTHR47691">
    <property type="entry name" value="REGULATOR-RELATED"/>
    <property type="match status" value="1"/>
</dbReference>
<dbReference type="EMBL" id="BJCD01000031">
    <property type="protein sequence ID" value="GDZ93039.1"/>
    <property type="molecule type" value="Genomic_DNA"/>
</dbReference>
<organism evidence="3 4">
    <name type="scientific">Planktothrix agardhii CCAP 1459/11A</name>
    <dbReference type="NCBI Taxonomy" id="282420"/>
    <lineage>
        <taxon>Bacteria</taxon>
        <taxon>Bacillati</taxon>
        <taxon>Cyanobacteriota</taxon>
        <taxon>Cyanophyceae</taxon>
        <taxon>Oscillatoriophycideae</taxon>
        <taxon>Oscillatoriales</taxon>
        <taxon>Microcoleaceae</taxon>
        <taxon>Planktothrix</taxon>
    </lineage>
</organism>
<dbReference type="AlphaFoldDB" id="A0A4V0XU93"/>
<dbReference type="Gene3D" id="3.40.50.300">
    <property type="entry name" value="P-loop containing nucleotide triphosphate hydrolases"/>
    <property type="match status" value="1"/>
</dbReference>
<accession>A0A4V0XU93</accession>
<dbReference type="GO" id="GO:0043531">
    <property type="term" value="F:ADP binding"/>
    <property type="evidence" value="ECO:0007669"/>
    <property type="project" value="InterPro"/>
</dbReference>
<comment type="caution">
    <text evidence="3">The sequence shown here is derived from an EMBL/GenBank/DDBJ whole genome shotgun (WGS) entry which is preliminary data.</text>
</comment>
<name>A0A4V0XU93_PLAAG</name>
<evidence type="ECO:0000256" key="1">
    <source>
        <dbReference type="SAM" id="MobiDB-lite"/>
    </source>
</evidence>